<dbReference type="GO" id="GO:0004042">
    <property type="term" value="F:L-glutamate N-acetyltransferase activity"/>
    <property type="evidence" value="ECO:0007669"/>
    <property type="project" value="InterPro"/>
</dbReference>
<dbReference type="InParanoid" id="A0A0Q3GWW2"/>
<dbReference type="PANTHER" id="PTHR30602">
    <property type="entry name" value="AMINO-ACID ACETYLTRANSFERASE"/>
    <property type="match status" value="1"/>
</dbReference>
<dbReference type="Gramene" id="KQK15488">
    <property type="protein sequence ID" value="KQK15488"/>
    <property type="gene ID" value="BRADI_1g23185v3"/>
</dbReference>
<feature type="region of interest" description="Disordered" evidence="1">
    <location>
        <begin position="38"/>
        <end position="57"/>
    </location>
</feature>
<evidence type="ECO:0000313" key="4">
    <source>
        <dbReference type="Proteomes" id="UP000008810"/>
    </source>
</evidence>
<reference evidence="3" key="3">
    <citation type="submission" date="2018-08" db="UniProtKB">
        <authorList>
            <consortium name="EnsemblPlants"/>
        </authorList>
    </citation>
    <scope>IDENTIFICATION</scope>
    <source>
        <strain evidence="3">cv. Bd21</strain>
    </source>
</reference>
<evidence type="ECO:0000313" key="2">
    <source>
        <dbReference type="EMBL" id="KQK15488.1"/>
    </source>
</evidence>
<reference evidence="2" key="2">
    <citation type="submission" date="2017-06" db="EMBL/GenBank/DDBJ databases">
        <title>WGS assembly of Brachypodium distachyon.</title>
        <authorList>
            <consortium name="The International Brachypodium Initiative"/>
            <person name="Lucas S."/>
            <person name="Harmon-Smith M."/>
            <person name="Lail K."/>
            <person name="Tice H."/>
            <person name="Grimwood J."/>
            <person name="Bruce D."/>
            <person name="Barry K."/>
            <person name="Shu S."/>
            <person name="Lindquist E."/>
            <person name="Wang M."/>
            <person name="Pitluck S."/>
            <person name="Vogel J.P."/>
            <person name="Garvin D.F."/>
            <person name="Mockler T.C."/>
            <person name="Schmutz J."/>
            <person name="Rokhsar D."/>
            <person name="Bevan M.W."/>
        </authorList>
    </citation>
    <scope>NUCLEOTIDE SEQUENCE</scope>
    <source>
        <strain evidence="2">Bd21</strain>
    </source>
</reference>
<organism evidence="2">
    <name type="scientific">Brachypodium distachyon</name>
    <name type="common">Purple false brome</name>
    <name type="synonym">Trachynia distachya</name>
    <dbReference type="NCBI Taxonomy" id="15368"/>
    <lineage>
        <taxon>Eukaryota</taxon>
        <taxon>Viridiplantae</taxon>
        <taxon>Streptophyta</taxon>
        <taxon>Embryophyta</taxon>
        <taxon>Tracheophyta</taxon>
        <taxon>Spermatophyta</taxon>
        <taxon>Magnoliopsida</taxon>
        <taxon>Liliopsida</taxon>
        <taxon>Poales</taxon>
        <taxon>Poaceae</taxon>
        <taxon>BOP clade</taxon>
        <taxon>Pooideae</taxon>
        <taxon>Stipodae</taxon>
        <taxon>Brachypodieae</taxon>
        <taxon>Brachypodium</taxon>
    </lineage>
</organism>
<evidence type="ECO:0000256" key="1">
    <source>
        <dbReference type="SAM" id="MobiDB-lite"/>
    </source>
</evidence>
<sequence length="335" mass="36815">MFDLQRCCQARVEACDCTHHAASRVQASRRFLDLLLSRQPPQPEPKSPSLLELTPSRPRNRRGVVNRIAYGFTGEVKKIDLIRKRANQSNIAASYVKVGDEEDHEPSLSGRGHLMGFAIGVEEQLSSSNGYLSELAAATYVCHGPTNAGLRFTPASPIHGGEQQEATKGEGNRWPKPQTTHGEGSNIPPWGAPPQNPRPVSTEPAAEGVAAVQIQARNLRSRRMPLPRPTAACHRAWNTHDGARGALATAPARSGRPLRRRPLLAGRSRPSTRPTTAFGGGREPPPPWRGRRQRRQRGAFVRCGLSECSIESIPEQRRNHINLSCGSKYSIKKLR</sequence>
<gene>
    <name evidence="2" type="ORF">BRADI_1g23185v3</name>
</gene>
<evidence type="ECO:0000313" key="3">
    <source>
        <dbReference type="EnsemblPlants" id="KQK15488"/>
    </source>
</evidence>
<dbReference type="OrthoDB" id="438291at2759"/>
<protein>
    <submittedName>
        <fullName evidence="2 3">Uncharacterized protein</fullName>
    </submittedName>
</protein>
<dbReference type="GO" id="GO:0006526">
    <property type="term" value="P:L-arginine biosynthetic process"/>
    <property type="evidence" value="ECO:0007669"/>
    <property type="project" value="InterPro"/>
</dbReference>
<dbReference type="PANTHER" id="PTHR30602:SF9">
    <property type="entry name" value="AMINO-ACID N-ACETYLTRANSFERASE"/>
    <property type="match status" value="1"/>
</dbReference>
<feature type="region of interest" description="Disordered" evidence="1">
    <location>
        <begin position="156"/>
        <end position="202"/>
    </location>
</feature>
<dbReference type="AlphaFoldDB" id="A0A0Q3GWW2"/>
<proteinExistence type="predicted"/>
<dbReference type="Proteomes" id="UP000008810">
    <property type="component" value="Chromosome 1"/>
</dbReference>
<accession>A0A0Q3GWW2</accession>
<name>A0A0Q3GWW2_BRADI</name>
<dbReference type="EMBL" id="CM000880">
    <property type="protein sequence ID" value="KQK15488.1"/>
    <property type="molecule type" value="Genomic_DNA"/>
</dbReference>
<keyword evidence="4" id="KW-1185">Reference proteome</keyword>
<reference evidence="2 3" key="1">
    <citation type="journal article" date="2010" name="Nature">
        <title>Genome sequencing and analysis of the model grass Brachypodium distachyon.</title>
        <authorList>
            <consortium name="International Brachypodium Initiative"/>
        </authorList>
    </citation>
    <scope>NUCLEOTIDE SEQUENCE [LARGE SCALE GENOMIC DNA]</scope>
    <source>
        <strain evidence="2 3">Bd21</strain>
    </source>
</reference>
<feature type="region of interest" description="Disordered" evidence="1">
    <location>
        <begin position="247"/>
        <end position="296"/>
    </location>
</feature>
<dbReference type="STRING" id="15368.A0A0Q3GWW2"/>
<dbReference type="GO" id="GO:0005737">
    <property type="term" value="C:cytoplasm"/>
    <property type="evidence" value="ECO:0007669"/>
    <property type="project" value="InterPro"/>
</dbReference>
<dbReference type="EnsemblPlants" id="KQK15488">
    <property type="protein sequence ID" value="KQK15488"/>
    <property type="gene ID" value="BRADI_1g23185v3"/>
</dbReference>
<dbReference type="InterPro" id="IPR010167">
    <property type="entry name" value="NH2A_AcTrfase"/>
</dbReference>